<keyword evidence="1" id="KW-0805">Transcription regulation</keyword>
<dbReference type="InterPro" id="IPR036388">
    <property type="entry name" value="WH-like_DNA-bd_sf"/>
</dbReference>
<dbReference type="InterPro" id="IPR019887">
    <property type="entry name" value="Tscrpt_reg_AsnC/Lrp_C"/>
</dbReference>
<evidence type="ECO:0000313" key="5">
    <source>
        <dbReference type="EMBL" id="KSU48769.1"/>
    </source>
</evidence>
<evidence type="ECO:0000313" key="7">
    <source>
        <dbReference type="EMBL" id="MEI4463138.1"/>
    </source>
</evidence>
<sequence>MDSYDLKIITFLKRDARMKWSTLAQHIGLSAPAVAERVARLQEQGIIRQLTTVLDPSSFDYRLAAFVAVSLERPEHRAPFLKRIQELEYVLECHHVAGDDDYLLKIRCRDTEQLDEIITYHIKELAGILRTKTTIIMRTEKESLHFPLPEVD</sequence>
<dbReference type="Gene3D" id="3.30.70.920">
    <property type="match status" value="1"/>
</dbReference>
<name>A0A0V8GF09_9BACL</name>
<dbReference type="PRINTS" id="PR00033">
    <property type="entry name" value="HTHASNC"/>
</dbReference>
<reference evidence="6 9" key="2">
    <citation type="journal article" date="2016" name="Front. Microbiol.">
        <title>Genomic Resource of Rice Seed Associated Bacteria.</title>
        <authorList>
            <person name="Midha S."/>
            <person name="Bansal K."/>
            <person name="Sharma S."/>
            <person name="Kumar N."/>
            <person name="Patil P.P."/>
            <person name="Chaudhry V."/>
            <person name="Patil P.B."/>
        </authorList>
    </citation>
    <scope>NUCLEOTIDE SEQUENCE [LARGE SCALE GENOMIC DNA]</scope>
    <source>
        <strain evidence="6 9">RSA11</strain>
    </source>
</reference>
<dbReference type="PANTHER" id="PTHR30154:SF34">
    <property type="entry name" value="TRANSCRIPTIONAL REGULATOR AZLB"/>
    <property type="match status" value="1"/>
</dbReference>
<keyword evidence="2" id="KW-0238">DNA-binding</keyword>
<dbReference type="SMART" id="SM00344">
    <property type="entry name" value="HTH_ASNC"/>
    <property type="match status" value="1"/>
</dbReference>
<accession>A0A0V8GF09</accession>
<dbReference type="EMBL" id="JBAWKY010000003">
    <property type="protein sequence ID" value="MEI4463138.1"/>
    <property type="molecule type" value="Genomic_DNA"/>
</dbReference>
<dbReference type="EMBL" id="LNQL01000003">
    <property type="protein sequence ID" value="KSU48769.1"/>
    <property type="molecule type" value="Genomic_DNA"/>
</dbReference>
<gene>
    <name evidence="5" type="ORF">AS033_10595</name>
    <name evidence="6" type="ORF">RSA11_06865</name>
    <name evidence="7" type="ORF">SZL87_11920</name>
</gene>
<dbReference type="InterPro" id="IPR011008">
    <property type="entry name" value="Dimeric_a/b-barrel"/>
</dbReference>
<organism evidence="5 8">
    <name type="scientific">Exiguobacterium indicum</name>
    <dbReference type="NCBI Taxonomy" id="296995"/>
    <lineage>
        <taxon>Bacteria</taxon>
        <taxon>Bacillati</taxon>
        <taxon>Bacillota</taxon>
        <taxon>Bacilli</taxon>
        <taxon>Bacillales</taxon>
        <taxon>Bacillales Family XII. Incertae Sedis</taxon>
        <taxon>Exiguobacterium</taxon>
    </lineage>
</organism>
<dbReference type="Pfam" id="PF13404">
    <property type="entry name" value="HTH_AsnC-type"/>
    <property type="match status" value="1"/>
</dbReference>
<dbReference type="Gene3D" id="1.10.10.10">
    <property type="entry name" value="Winged helix-like DNA-binding domain superfamily/Winged helix DNA-binding domain"/>
    <property type="match status" value="1"/>
</dbReference>
<dbReference type="GeneID" id="90837674"/>
<dbReference type="Pfam" id="PF01037">
    <property type="entry name" value="AsnC_trans_reg"/>
    <property type="match status" value="1"/>
</dbReference>
<evidence type="ECO:0000313" key="8">
    <source>
        <dbReference type="Proteomes" id="UP000053797"/>
    </source>
</evidence>
<dbReference type="GO" id="GO:0005829">
    <property type="term" value="C:cytosol"/>
    <property type="evidence" value="ECO:0007669"/>
    <property type="project" value="TreeGrafter"/>
</dbReference>
<dbReference type="EMBL" id="LDQV01000017">
    <property type="protein sequence ID" value="KTR27287.1"/>
    <property type="molecule type" value="Genomic_DNA"/>
</dbReference>
<keyword evidence="10" id="KW-1185">Reference proteome</keyword>
<dbReference type="InterPro" id="IPR000485">
    <property type="entry name" value="AsnC-type_HTH_dom"/>
</dbReference>
<evidence type="ECO:0000256" key="1">
    <source>
        <dbReference type="ARBA" id="ARBA00023015"/>
    </source>
</evidence>
<evidence type="ECO:0000256" key="2">
    <source>
        <dbReference type="ARBA" id="ARBA00023125"/>
    </source>
</evidence>
<evidence type="ECO:0000313" key="9">
    <source>
        <dbReference type="Proteomes" id="UP000072605"/>
    </source>
</evidence>
<keyword evidence="3" id="KW-0804">Transcription</keyword>
<dbReference type="RefSeq" id="WP_023466803.1">
    <property type="nucleotide sequence ID" value="NZ_FMYN01000003.1"/>
</dbReference>
<feature type="domain" description="HTH asnC-type" evidence="4">
    <location>
        <begin position="1"/>
        <end position="62"/>
    </location>
</feature>
<evidence type="ECO:0000313" key="6">
    <source>
        <dbReference type="EMBL" id="KTR27287.1"/>
    </source>
</evidence>
<reference evidence="7 10" key="3">
    <citation type="submission" date="2023-12" db="EMBL/GenBank/DDBJ databases">
        <authorList>
            <person name="Easwaran N."/>
            <person name="Lazarus H.P.S."/>
        </authorList>
    </citation>
    <scope>NUCLEOTIDE SEQUENCE [LARGE SCALE GENOMIC DNA]</scope>
    <source>
        <strain evidence="7 10">VIT-2023</strain>
    </source>
</reference>
<dbReference type="InterPro" id="IPR019888">
    <property type="entry name" value="Tscrpt_reg_AsnC-like"/>
</dbReference>
<evidence type="ECO:0000259" key="4">
    <source>
        <dbReference type="PROSITE" id="PS50956"/>
    </source>
</evidence>
<dbReference type="GO" id="GO:0043565">
    <property type="term" value="F:sequence-specific DNA binding"/>
    <property type="evidence" value="ECO:0007669"/>
    <property type="project" value="InterPro"/>
</dbReference>
<dbReference type="SUPFAM" id="SSF54909">
    <property type="entry name" value="Dimeric alpha+beta barrel"/>
    <property type="match status" value="1"/>
</dbReference>
<evidence type="ECO:0000256" key="3">
    <source>
        <dbReference type="ARBA" id="ARBA00023163"/>
    </source>
</evidence>
<dbReference type="Proteomes" id="UP000072605">
    <property type="component" value="Unassembled WGS sequence"/>
</dbReference>
<dbReference type="AlphaFoldDB" id="A0A0V8GF09"/>
<dbReference type="GO" id="GO:0043200">
    <property type="term" value="P:response to amino acid"/>
    <property type="evidence" value="ECO:0007669"/>
    <property type="project" value="TreeGrafter"/>
</dbReference>
<dbReference type="Proteomes" id="UP001387110">
    <property type="component" value="Unassembled WGS sequence"/>
</dbReference>
<protein>
    <submittedName>
        <fullName evidence="5 7">AsnC family transcriptional regulator</fullName>
    </submittedName>
</protein>
<dbReference type="InterPro" id="IPR036390">
    <property type="entry name" value="WH_DNA-bd_sf"/>
</dbReference>
<dbReference type="OrthoDB" id="34294at2"/>
<evidence type="ECO:0000313" key="10">
    <source>
        <dbReference type="Proteomes" id="UP001387110"/>
    </source>
</evidence>
<dbReference type="PANTHER" id="PTHR30154">
    <property type="entry name" value="LEUCINE-RESPONSIVE REGULATORY PROTEIN"/>
    <property type="match status" value="1"/>
</dbReference>
<proteinExistence type="predicted"/>
<comment type="caution">
    <text evidence="5">The sequence shown here is derived from an EMBL/GenBank/DDBJ whole genome shotgun (WGS) entry which is preliminary data.</text>
</comment>
<reference evidence="5 8" key="1">
    <citation type="journal article" date="2015" name="Int. J. Syst. Evol. Microbiol.">
        <title>Exiguobacterium enclense sp. nov., isolated from sediment.</title>
        <authorList>
            <person name="Dastager S.G."/>
            <person name="Mawlankar R."/>
            <person name="Sonalkar V.V."/>
            <person name="Thorat M.N."/>
            <person name="Mual P."/>
            <person name="Verma A."/>
            <person name="Krishnamurthi S."/>
            <person name="Tang S.K."/>
            <person name="Li W.J."/>
        </authorList>
    </citation>
    <scope>NUCLEOTIDE SEQUENCE [LARGE SCALE GENOMIC DNA]</scope>
    <source>
        <strain evidence="5 8">NIO-1109</strain>
    </source>
</reference>
<dbReference type="PROSITE" id="PS50956">
    <property type="entry name" value="HTH_ASNC_2"/>
    <property type="match status" value="1"/>
</dbReference>
<dbReference type="SUPFAM" id="SSF46785">
    <property type="entry name" value="Winged helix' DNA-binding domain"/>
    <property type="match status" value="1"/>
</dbReference>
<dbReference type="Proteomes" id="UP000053797">
    <property type="component" value="Unassembled WGS sequence"/>
</dbReference>